<proteinExistence type="predicted"/>
<dbReference type="EMBL" id="QPKV01000002">
    <property type="protein sequence ID" value="RDC57942.1"/>
    <property type="molecule type" value="Genomic_DNA"/>
</dbReference>
<evidence type="ECO:0000313" key="1">
    <source>
        <dbReference type="EMBL" id="RDC57942.1"/>
    </source>
</evidence>
<protein>
    <submittedName>
        <fullName evidence="1">Uncharacterized protein</fullName>
    </submittedName>
</protein>
<gene>
    <name evidence="1" type="ORF">DU508_03035</name>
</gene>
<dbReference type="Proteomes" id="UP000253961">
    <property type="component" value="Unassembled WGS sequence"/>
</dbReference>
<reference evidence="1 2" key="1">
    <citation type="submission" date="2018-07" db="EMBL/GenBank/DDBJ databases">
        <title>Pedobacter sp. nov., isolated from soil.</title>
        <authorList>
            <person name="Zhou L.Y."/>
            <person name="Du Z.J."/>
        </authorList>
    </citation>
    <scope>NUCLEOTIDE SEQUENCE [LARGE SCALE GENOMIC DNA]</scope>
    <source>
        <strain evidence="1 2">JDX94</strain>
    </source>
</reference>
<keyword evidence="2" id="KW-1185">Reference proteome</keyword>
<evidence type="ECO:0000313" key="2">
    <source>
        <dbReference type="Proteomes" id="UP000253961"/>
    </source>
</evidence>
<accession>A0A369Q0C1</accession>
<organism evidence="1 2">
    <name type="scientific">Pedobacter chinensis</name>
    <dbReference type="NCBI Taxonomy" id="2282421"/>
    <lineage>
        <taxon>Bacteria</taxon>
        <taxon>Pseudomonadati</taxon>
        <taxon>Bacteroidota</taxon>
        <taxon>Sphingobacteriia</taxon>
        <taxon>Sphingobacteriales</taxon>
        <taxon>Sphingobacteriaceae</taxon>
        <taxon>Pedobacter</taxon>
    </lineage>
</organism>
<sequence>MADFLIRLQEQIRNAESGKWFCFFCKYVLNLLLRKAGFLKKQCSQLNKLKNNKIAEAANFI</sequence>
<name>A0A369Q0C1_9SPHI</name>
<dbReference type="AlphaFoldDB" id="A0A369Q0C1"/>
<comment type="caution">
    <text evidence="1">The sequence shown here is derived from an EMBL/GenBank/DDBJ whole genome shotgun (WGS) entry which is preliminary data.</text>
</comment>